<keyword evidence="3" id="KW-1185">Reference proteome</keyword>
<protein>
    <recommendedName>
        <fullName evidence="4">DUF3558 domain-containing protein</fullName>
    </recommendedName>
</protein>
<accession>A0ABQ4GX02</accession>
<comment type="caution">
    <text evidence="2">The sequence shown here is derived from an EMBL/GenBank/DDBJ whole genome shotgun (WGS) entry which is preliminary data.</text>
</comment>
<organism evidence="2 3">
    <name type="scientific">Microbispora siamensis</name>
    <dbReference type="NCBI Taxonomy" id="564413"/>
    <lineage>
        <taxon>Bacteria</taxon>
        <taxon>Bacillati</taxon>
        <taxon>Actinomycetota</taxon>
        <taxon>Actinomycetes</taxon>
        <taxon>Streptosporangiales</taxon>
        <taxon>Streptosporangiaceae</taxon>
        <taxon>Microbispora</taxon>
    </lineage>
</organism>
<dbReference type="Proteomes" id="UP000660454">
    <property type="component" value="Unassembled WGS sequence"/>
</dbReference>
<name>A0ABQ4GX02_9ACTN</name>
<evidence type="ECO:0000313" key="2">
    <source>
        <dbReference type="EMBL" id="GIH65955.1"/>
    </source>
</evidence>
<sequence length="305" mass="31822">MRLRRTSVLIAVVAVCAGAVLAACAPDPRAVPDACPQRWGGDGIGGWVPAAADVDGADESLVPGSPVRALLCAYPGTNTDPGGEGLGGSRTLTDQAAAMARDLAYLPVSTEDVEGPCTAVGGPMTNYLVRFAYGDGSALWVGSAEEVNSCVATTNGTVRTRSYVGEALTTAYREGTWRLPRPEDPCRAAHDRRGQQDSMVPGDPRWVLVCSGGNEKWPPRREHGAAAARGLAAALNDLDTVPSDRTCRGRGASAVRDDYRLVFGYAEGPPAGVHILYGCTPSVDNGMLQADADDDVRRLMAGLAP</sequence>
<proteinExistence type="predicted"/>
<dbReference type="PROSITE" id="PS51257">
    <property type="entry name" value="PROKAR_LIPOPROTEIN"/>
    <property type="match status" value="1"/>
</dbReference>
<evidence type="ECO:0000313" key="3">
    <source>
        <dbReference type="Proteomes" id="UP000660454"/>
    </source>
</evidence>
<dbReference type="RefSeq" id="WP_204051877.1">
    <property type="nucleotide sequence ID" value="NZ_BOOF01000047.1"/>
</dbReference>
<gene>
    <name evidence="2" type="ORF">Msi02_67720</name>
</gene>
<keyword evidence="1" id="KW-0732">Signal</keyword>
<feature type="chain" id="PRO_5046063601" description="DUF3558 domain-containing protein" evidence="1">
    <location>
        <begin position="23"/>
        <end position="305"/>
    </location>
</feature>
<dbReference type="EMBL" id="BOOF01000047">
    <property type="protein sequence ID" value="GIH65955.1"/>
    <property type="molecule type" value="Genomic_DNA"/>
</dbReference>
<evidence type="ECO:0000256" key="1">
    <source>
        <dbReference type="SAM" id="SignalP"/>
    </source>
</evidence>
<feature type="signal peptide" evidence="1">
    <location>
        <begin position="1"/>
        <end position="22"/>
    </location>
</feature>
<evidence type="ECO:0008006" key="4">
    <source>
        <dbReference type="Google" id="ProtNLM"/>
    </source>
</evidence>
<reference evidence="2 3" key="1">
    <citation type="submission" date="2021-01" db="EMBL/GenBank/DDBJ databases">
        <title>Whole genome shotgun sequence of Microbispora siamensis NBRC 104113.</title>
        <authorList>
            <person name="Komaki H."/>
            <person name="Tamura T."/>
        </authorList>
    </citation>
    <scope>NUCLEOTIDE SEQUENCE [LARGE SCALE GENOMIC DNA]</scope>
    <source>
        <strain evidence="2 3">NBRC 104113</strain>
    </source>
</reference>